<organism evidence="1 2">
    <name type="scientific">Rubinisphaera brasiliensis (strain ATCC 49424 / DSM 5305 / JCM 21570 / IAM 15109 / NBRC 103401 / IFAM 1448)</name>
    <name type="common">Planctomyces brasiliensis</name>
    <dbReference type="NCBI Taxonomy" id="756272"/>
    <lineage>
        <taxon>Bacteria</taxon>
        <taxon>Pseudomonadati</taxon>
        <taxon>Planctomycetota</taxon>
        <taxon>Planctomycetia</taxon>
        <taxon>Planctomycetales</taxon>
        <taxon>Planctomycetaceae</taxon>
        <taxon>Rubinisphaera</taxon>
    </lineage>
</organism>
<name>F0SFJ7_RUBBR</name>
<dbReference type="EMBL" id="CP002546">
    <property type="protein sequence ID" value="ADY60457.1"/>
    <property type="molecule type" value="Genomic_DNA"/>
</dbReference>
<keyword evidence="2" id="KW-1185">Reference proteome</keyword>
<evidence type="ECO:0000313" key="2">
    <source>
        <dbReference type="Proteomes" id="UP000006860"/>
    </source>
</evidence>
<proteinExistence type="predicted"/>
<dbReference type="AlphaFoldDB" id="F0SFJ7"/>
<dbReference type="RefSeq" id="WP_013629179.1">
    <property type="nucleotide sequence ID" value="NC_015174.1"/>
</dbReference>
<reference evidence="2" key="1">
    <citation type="submission" date="2011-02" db="EMBL/GenBank/DDBJ databases">
        <title>The complete genome of Planctomyces brasiliensis DSM 5305.</title>
        <authorList>
            <person name="Lucas S."/>
            <person name="Copeland A."/>
            <person name="Lapidus A."/>
            <person name="Bruce D."/>
            <person name="Goodwin L."/>
            <person name="Pitluck S."/>
            <person name="Kyrpides N."/>
            <person name="Mavromatis K."/>
            <person name="Pagani I."/>
            <person name="Ivanova N."/>
            <person name="Ovchinnikova G."/>
            <person name="Lu M."/>
            <person name="Detter J.C."/>
            <person name="Han C."/>
            <person name="Land M."/>
            <person name="Hauser L."/>
            <person name="Markowitz V."/>
            <person name="Cheng J.-F."/>
            <person name="Hugenholtz P."/>
            <person name="Woyke T."/>
            <person name="Wu D."/>
            <person name="Tindall B."/>
            <person name="Pomrenke H.G."/>
            <person name="Brambilla E."/>
            <person name="Klenk H.-P."/>
            <person name="Eisen J.A."/>
        </authorList>
    </citation>
    <scope>NUCLEOTIDE SEQUENCE [LARGE SCALE GENOMIC DNA]</scope>
    <source>
        <strain evidence="2">ATCC 49424 / DSM 5305 / JCM 21570 / NBRC 103401 / IFAM 1448</strain>
    </source>
</reference>
<dbReference type="KEGG" id="pbs:Plabr_2858"/>
<dbReference type="STRING" id="756272.Plabr_2858"/>
<accession>F0SFJ7</accession>
<dbReference type="OrthoDB" id="264488at2"/>
<gene>
    <name evidence="1" type="ordered locus">Plabr_2858</name>
</gene>
<dbReference type="HOGENOM" id="CLU_1119503_0_0_0"/>
<sequence>MSNNPSQLDRKTLVERLERMLSGELTDDQIRQYGSDIDNNTPHPDVSMLFSAPWLPNPPSAEAIIDEALAYEPAQVDLPLLDELKAFRDKIAEDDQNALMPIGFSYLLEELYWSGYPCSPRNSVAFASTGGDGDHYSFLVAGNRIDENTPVILTWPAEGDHYIVGANLREFLCFGMHCGYNQVLNVLEFPDSACDRWIDQRNLDQEQQELLRKLAAEFDLEPWANRTARFDELQELYLPQLEVYELDE</sequence>
<protein>
    <submittedName>
        <fullName evidence="1">Uncharacterized protein</fullName>
    </submittedName>
</protein>
<evidence type="ECO:0000313" key="1">
    <source>
        <dbReference type="EMBL" id="ADY60457.1"/>
    </source>
</evidence>
<dbReference type="Proteomes" id="UP000006860">
    <property type="component" value="Chromosome"/>
</dbReference>